<proteinExistence type="inferred from homology"/>
<dbReference type="PROSITE" id="PS01087">
    <property type="entry name" value="RADICAL_ACTIVATING"/>
    <property type="match status" value="1"/>
</dbReference>
<dbReference type="NCBIfam" id="TIGR02491">
    <property type="entry name" value="NrdG"/>
    <property type="match status" value="1"/>
</dbReference>
<keyword evidence="9" id="KW-0408">Iron</keyword>
<dbReference type="InterPro" id="IPR012837">
    <property type="entry name" value="NrdG"/>
</dbReference>
<evidence type="ECO:0000256" key="9">
    <source>
        <dbReference type="ARBA" id="ARBA00023004"/>
    </source>
</evidence>
<evidence type="ECO:0000256" key="4">
    <source>
        <dbReference type="ARBA" id="ARBA00014281"/>
    </source>
</evidence>
<dbReference type="SFLD" id="SFLDG01066">
    <property type="entry name" value="organic_radical-activating_enz"/>
    <property type="match status" value="1"/>
</dbReference>
<keyword evidence="5" id="KW-0004">4Fe-4S</keyword>
<dbReference type="InterPro" id="IPR034457">
    <property type="entry name" value="Organic_radical-activating"/>
</dbReference>
<accession>A0ABT2HXV4</accession>
<reference evidence="13 14" key="1">
    <citation type="submission" date="2022-04" db="EMBL/GenBank/DDBJ databases">
        <title>Human microbiome associated bacterial genomes.</title>
        <authorList>
            <person name="Sandstrom S."/>
            <person name="Salamzade R."/>
            <person name="Kalan L.R."/>
        </authorList>
    </citation>
    <scope>NUCLEOTIDE SEQUENCE [LARGE SCALE GENOMIC DNA]</scope>
    <source>
        <strain evidence="14">p3-SID1799</strain>
    </source>
</reference>
<sequence length="176" mass="18845">MSEFPGPDLPIRIAGIVHDSIVDGPGLRTTVFVQGCPLKCVGCHNPSTWDAAGGRCSSTHALMREIAANPVITGLTLSGGEPSRQPAACAQLARFAHERGLNVWCYSGFRVEALLREAQHSSALAELLHEVDVLVDGPFQIARRSLEIPWRGSTNQRLIDMPATLNAHEAVPFGSG</sequence>
<evidence type="ECO:0000256" key="1">
    <source>
        <dbReference type="ARBA" id="ARBA00001966"/>
    </source>
</evidence>
<dbReference type="EC" id="1.97.1.-" evidence="12"/>
<dbReference type="SFLD" id="SFLDG01063">
    <property type="entry name" value="activating_enzymes__group_1"/>
    <property type="match status" value="1"/>
</dbReference>
<gene>
    <name evidence="13" type="primary">nrdG</name>
    <name evidence="13" type="ORF">M3D15_07380</name>
</gene>
<comment type="similarity">
    <text evidence="3 12">Belongs to the organic radical-activating enzymes family.</text>
</comment>
<evidence type="ECO:0000256" key="10">
    <source>
        <dbReference type="ARBA" id="ARBA00023014"/>
    </source>
</evidence>
<name>A0ABT2HXV4_9MICO</name>
<keyword evidence="8 12" id="KW-0560">Oxidoreductase</keyword>
<dbReference type="PIRSF" id="PIRSF000368">
    <property type="entry name" value="NrdG"/>
    <property type="match status" value="1"/>
</dbReference>
<dbReference type="InterPro" id="IPR013785">
    <property type="entry name" value="Aldolase_TIM"/>
</dbReference>
<keyword evidence="14" id="KW-1185">Reference proteome</keyword>
<evidence type="ECO:0000256" key="12">
    <source>
        <dbReference type="PIRNR" id="PIRNR000368"/>
    </source>
</evidence>
<organism evidence="13 14">
    <name type="scientific">Pseudoclavibacter albus</name>
    <dbReference type="NCBI Taxonomy" id="272241"/>
    <lineage>
        <taxon>Bacteria</taxon>
        <taxon>Bacillati</taxon>
        <taxon>Actinomycetota</taxon>
        <taxon>Actinomycetes</taxon>
        <taxon>Micrococcales</taxon>
        <taxon>Microbacteriaceae</taxon>
        <taxon>Pseudoclavibacter</taxon>
    </lineage>
</organism>
<dbReference type="InterPro" id="IPR001989">
    <property type="entry name" value="Radical_activat_CS"/>
</dbReference>
<dbReference type="PANTHER" id="PTHR30352:SF2">
    <property type="entry name" value="ANAEROBIC RIBONUCLEOSIDE-TRIPHOSPHATE REDUCTASE-ACTIVATING PROTEIN"/>
    <property type="match status" value="1"/>
</dbReference>
<evidence type="ECO:0000256" key="5">
    <source>
        <dbReference type="ARBA" id="ARBA00022485"/>
    </source>
</evidence>
<dbReference type="RefSeq" id="WP_241179841.1">
    <property type="nucleotide sequence ID" value="NZ_JAFDPW010000003.1"/>
</dbReference>
<dbReference type="Pfam" id="PF13353">
    <property type="entry name" value="Fer4_12"/>
    <property type="match status" value="1"/>
</dbReference>
<evidence type="ECO:0000313" key="13">
    <source>
        <dbReference type="EMBL" id="MCT2043151.1"/>
    </source>
</evidence>
<keyword evidence="10" id="KW-0411">Iron-sulfur</keyword>
<evidence type="ECO:0000256" key="2">
    <source>
        <dbReference type="ARBA" id="ARBA00003852"/>
    </source>
</evidence>
<keyword evidence="6" id="KW-0949">S-adenosyl-L-methionine</keyword>
<dbReference type="SFLD" id="SFLDS00029">
    <property type="entry name" value="Radical_SAM"/>
    <property type="match status" value="1"/>
</dbReference>
<comment type="catalytic activity">
    <reaction evidence="11">
        <text>glycyl-[protein] + reduced [flavodoxin] + S-adenosyl-L-methionine = glycin-2-yl radical-[protein] + semiquinone [flavodoxin] + 5'-deoxyadenosine + L-methionine + H(+)</text>
        <dbReference type="Rhea" id="RHEA:61976"/>
        <dbReference type="Rhea" id="RHEA-COMP:10622"/>
        <dbReference type="Rhea" id="RHEA-COMP:14480"/>
        <dbReference type="Rhea" id="RHEA-COMP:15993"/>
        <dbReference type="Rhea" id="RHEA-COMP:15994"/>
        <dbReference type="ChEBI" id="CHEBI:15378"/>
        <dbReference type="ChEBI" id="CHEBI:17319"/>
        <dbReference type="ChEBI" id="CHEBI:29947"/>
        <dbReference type="ChEBI" id="CHEBI:32722"/>
        <dbReference type="ChEBI" id="CHEBI:57618"/>
        <dbReference type="ChEBI" id="CHEBI:57844"/>
        <dbReference type="ChEBI" id="CHEBI:59789"/>
        <dbReference type="ChEBI" id="CHEBI:140311"/>
    </reaction>
</comment>
<evidence type="ECO:0000256" key="8">
    <source>
        <dbReference type="ARBA" id="ARBA00023002"/>
    </source>
</evidence>
<evidence type="ECO:0000256" key="3">
    <source>
        <dbReference type="ARBA" id="ARBA00009777"/>
    </source>
</evidence>
<protein>
    <recommendedName>
        <fullName evidence="4 12">Anaerobic ribonucleoside-triphosphate reductase-activating protein</fullName>
        <ecNumber evidence="12">1.97.1.-</ecNumber>
    </recommendedName>
</protein>
<comment type="caution">
    <text evidence="13">The sequence shown here is derived from an EMBL/GenBank/DDBJ whole genome shotgun (WGS) entry which is preliminary data.</text>
</comment>
<dbReference type="Gene3D" id="3.20.20.70">
    <property type="entry name" value="Aldolase class I"/>
    <property type="match status" value="1"/>
</dbReference>
<dbReference type="SFLD" id="SFLDF00299">
    <property type="entry name" value="anaerobic_ribonucleoside-triph"/>
    <property type="match status" value="1"/>
</dbReference>
<dbReference type="Proteomes" id="UP001525379">
    <property type="component" value="Unassembled WGS sequence"/>
</dbReference>
<comment type="function">
    <text evidence="2 12">Activation of anaerobic ribonucleoside-triphosphate reductase under anaerobic conditions by generation of an organic free radical, using S-adenosylmethionine and reduced flavodoxin as cosubstrates to produce 5'-deoxy-adenosine.</text>
</comment>
<keyword evidence="7" id="KW-0479">Metal-binding</keyword>
<comment type="cofactor">
    <cofactor evidence="1">
        <name>[4Fe-4S] cluster</name>
        <dbReference type="ChEBI" id="CHEBI:49883"/>
    </cofactor>
</comment>
<dbReference type="SUPFAM" id="SSF102114">
    <property type="entry name" value="Radical SAM enzymes"/>
    <property type="match status" value="1"/>
</dbReference>
<dbReference type="PANTHER" id="PTHR30352">
    <property type="entry name" value="PYRUVATE FORMATE-LYASE-ACTIVATING ENZYME"/>
    <property type="match status" value="1"/>
</dbReference>
<dbReference type="InterPro" id="IPR007197">
    <property type="entry name" value="rSAM"/>
</dbReference>
<dbReference type="EMBL" id="JALXSQ010000027">
    <property type="protein sequence ID" value="MCT2043151.1"/>
    <property type="molecule type" value="Genomic_DNA"/>
</dbReference>
<evidence type="ECO:0000256" key="6">
    <source>
        <dbReference type="ARBA" id="ARBA00022691"/>
    </source>
</evidence>
<evidence type="ECO:0000256" key="7">
    <source>
        <dbReference type="ARBA" id="ARBA00022723"/>
    </source>
</evidence>
<dbReference type="InterPro" id="IPR058240">
    <property type="entry name" value="rSAM_sf"/>
</dbReference>
<evidence type="ECO:0000313" key="14">
    <source>
        <dbReference type="Proteomes" id="UP001525379"/>
    </source>
</evidence>
<evidence type="ECO:0000256" key="11">
    <source>
        <dbReference type="ARBA" id="ARBA00047365"/>
    </source>
</evidence>